<organism evidence="1 2">
    <name type="scientific">Campylobacter gracilis RM3268</name>
    <dbReference type="NCBI Taxonomy" id="553220"/>
    <lineage>
        <taxon>Bacteria</taxon>
        <taxon>Pseudomonadati</taxon>
        <taxon>Campylobacterota</taxon>
        <taxon>Epsilonproteobacteria</taxon>
        <taxon>Campylobacterales</taxon>
        <taxon>Campylobacteraceae</taxon>
        <taxon>Campylobacter</taxon>
    </lineage>
</organism>
<accession>C8PL22</accession>
<name>C8PL22_9BACT</name>
<dbReference type="EMBL" id="ACYG01000031">
    <property type="protein sequence ID" value="EEV16437.1"/>
    <property type="molecule type" value="Genomic_DNA"/>
</dbReference>
<comment type="caution">
    <text evidence="1">The sequence shown here is derived from an EMBL/GenBank/DDBJ whole genome shotgun (WGS) entry which is preliminary data.</text>
</comment>
<dbReference type="Proteomes" id="UP000005709">
    <property type="component" value="Unassembled WGS sequence"/>
</dbReference>
<gene>
    <name evidence="1" type="ORF">CAMGR0001_2811</name>
</gene>
<sequence length="42" mass="4719">MISFAALNLKPKYTSFMLKLGLNLGIWRGAMSKVGGIKFRQM</sequence>
<proteinExistence type="predicted"/>
<evidence type="ECO:0000313" key="1">
    <source>
        <dbReference type="EMBL" id="EEV16437.1"/>
    </source>
</evidence>
<keyword evidence="2" id="KW-1185">Reference proteome</keyword>
<reference evidence="1 2" key="1">
    <citation type="submission" date="2009-07" db="EMBL/GenBank/DDBJ databases">
        <authorList>
            <person name="Madupu R."/>
            <person name="Sebastian Y."/>
            <person name="Durkin A.S."/>
            <person name="Torralba M."/>
            <person name="Methe B."/>
            <person name="Sutton G.G."/>
            <person name="Strausberg R.L."/>
            <person name="Nelson K.E."/>
        </authorList>
    </citation>
    <scope>NUCLEOTIDE SEQUENCE [LARGE SCALE GENOMIC DNA]</scope>
    <source>
        <strain evidence="1 2">RM3268</strain>
    </source>
</reference>
<protein>
    <submittedName>
        <fullName evidence="1">Uncharacterized protein</fullName>
    </submittedName>
</protein>
<evidence type="ECO:0000313" key="2">
    <source>
        <dbReference type="Proteomes" id="UP000005709"/>
    </source>
</evidence>
<dbReference type="AlphaFoldDB" id="C8PL22"/>